<dbReference type="GO" id="GO:0005524">
    <property type="term" value="F:ATP binding"/>
    <property type="evidence" value="ECO:0007669"/>
    <property type="project" value="UniProtKB-KW"/>
</dbReference>
<protein>
    <submittedName>
        <fullName evidence="4">ATP-binding protein</fullName>
    </submittedName>
</protein>
<evidence type="ECO:0000313" key="4">
    <source>
        <dbReference type="EMBL" id="AZP22538.1"/>
    </source>
</evidence>
<keyword evidence="1" id="KW-0808">Transferase</keyword>
<dbReference type="GO" id="GO:0004674">
    <property type="term" value="F:protein serine/threonine kinase activity"/>
    <property type="evidence" value="ECO:0007669"/>
    <property type="project" value="UniProtKB-KW"/>
</dbReference>
<keyword evidence="1" id="KW-0723">Serine/threonine-protein kinase</keyword>
<dbReference type="PANTHER" id="PTHR35526:SF3">
    <property type="entry name" value="ANTI-SIGMA-F FACTOR RSBW"/>
    <property type="match status" value="1"/>
</dbReference>
<evidence type="ECO:0000313" key="5">
    <source>
        <dbReference type="Proteomes" id="UP000280197"/>
    </source>
</evidence>
<dbReference type="AlphaFoldDB" id="A0A3Q9C5X4"/>
<gene>
    <name evidence="4" type="ORF">EJC51_44590</name>
</gene>
<keyword evidence="5" id="KW-1185">Reference proteome</keyword>
<dbReference type="Proteomes" id="UP000280197">
    <property type="component" value="Chromosome"/>
</dbReference>
<dbReference type="KEGG" id="saqu:EJC51_44590"/>
<name>A0A3Q9C5X4_9ACTN</name>
<keyword evidence="1" id="KW-0418">Kinase</keyword>
<feature type="domain" description="Histidine kinase/HSP90-like ATPase" evidence="3">
    <location>
        <begin position="66"/>
        <end position="175"/>
    </location>
</feature>
<evidence type="ECO:0000259" key="3">
    <source>
        <dbReference type="Pfam" id="PF13581"/>
    </source>
</evidence>
<dbReference type="SUPFAM" id="SSF55874">
    <property type="entry name" value="ATPase domain of HSP90 chaperone/DNA topoisomerase II/histidine kinase"/>
    <property type="match status" value="1"/>
</dbReference>
<dbReference type="Gene3D" id="3.30.565.10">
    <property type="entry name" value="Histidine kinase-like ATPase, C-terminal domain"/>
    <property type="match status" value="1"/>
</dbReference>
<dbReference type="CDD" id="cd16936">
    <property type="entry name" value="HATPase_RsbW-like"/>
    <property type="match status" value="1"/>
</dbReference>
<dbReference type="InterPro" id="IPR050267">
    <property type="entry name" value="Anti-sigma-factor_SerPK"/>
</dbReference>
<accession>A0A3Q9C5X4</accession>
<dbReference type="Pfam" id="PF13581">
    <property type="entry name" value="HATPase_c_2"/>
    <property type="match status" value="1"/>
</dbReference>
<proteinExistence type="predicted"/>
<dbReference type="EMBL" id="CP034463">
    <property type="protein sequence ID" value="AZP22538.1"/>
    <property type="molecule type" value="Genomic_DNA"/>
</dbReference>
<organism evidence="4 5">
    <name type="scientific">Streptomyces aquilus</name>
    <dbReference type="NCBI Taxonomy" id="2548456"/>
    <lineage>
        <taxon>Bacteria</taxon>
        <taxon>Bacillati</taxon>
        <taxon>Actinomycetota</taxon>
        <taxon>Actinomycetes</taxon>
        <taxon>Kitasatosporales</taxon>
        <taxon>Streptomycetaceae</taxon>
        <taxon>Streptomyces</taxon>
    </lineage>
</organism>
<sequence>MAHAAAAPRDGGRPVQRRHRKAVRHDRKRKVLRPRPGPTADCGGAPGTGPTVSRSDRTAVVTTAASAREYARAVVREQWDTESRTAREEDVVDLLLVVSELVSNALRHGDGLAAFEATATHDGIRLTVHDHSDVVPDVVHGSGALPLAGQGQGYGWPIIMRLARDIRMERRPGGGKAISVLVPLRGRP</sequence>
<dbReference type="InterPro" id="IPR003594">
    <property type="entry name" value="HATPase_dom"/>
</dbReference>
<dbReference type="InterPro" id="IPR036890">
    <property type="entry name" value="HATPase_C_sf"/>
</dbReference>
<reference evidence="4 5" key="1">
    <citation type="submission" date="2018-12" db="EMBL/GenBank/DDBJ databases">
        <authorList>
            <person name="Li K."/>
        </authorList>
    </citation>
    <scope>NUCLEOTIDE SEQUENCE [LARGE SCALE GENOMIC DNA]</scope>
    <source>
        <strain evidence="5">CR22</strain>
    </source>
</reference>
<feature type="compositionally biased region" description="Basic residues" evidence="2">
    <location>
        <begin position="15"/>
        <end position="33"/>
    </location>
</feature>
<evidence type="ECO:0000256" key="1">
    <source>
        <dbReference type="ARBA" id="ARBA00022527"/>
    </source>
</evidence>
<keyword evidence="4" id="KW-0067">ATP-binding</keyword>
<evidence type="ECO:0000256" key="2">
    <source>
        <dbReference type="SAM" id="MobiDB-lite"/>
    </source>
</evidence>
<feature type="region of interest" description="Disordered" evidence="2">
    <location>
        <begin position="1"/>
        <end position="58"/>
    </location>
</feature>
<keyword evidence="4" id="KW-0547">Nucleotide-binding</keyword>
<dbReference type="PANTHER" id="PTHR35526">
    <property type="entry name" value="ANTI-SIGMA-F FACTOR RSBW-RELATED"/>
    <property type="match status" value="1"/>
</dbReference>